<dbReference type="PANTHER" id="PTHR42058">
    <property type="entry name" value="G_PROTEIN_RECEP_F2_4 DOMAIN-CONTAINING PROTEIN"/>
    <property type="match status" value="1"/>
</dbReference>
<dbReference type="Proteomes" id="UP000186594">
    <property type="component" value="Unassembled WGS sequence"/>
</dbReference>
<evidence type="ECO:0000313" key="8">
    <source>
        <dbReference type="Proteomes" id="UP000186594"/>
    </source>
</evidence>
<comment type="subcellular location">
    <subcellularLocation>
        <location evidence="1">Membrane</location>
        <topology evidence="1">Multi-pass membrane protein</topology>
    </subcellularLocation>
</comment>
<feature type="domain" description="G-protein coupled receptors family 2 profile 2" evidence="6">
    <location>
        <begin position="73"/>
        <end position="229"/>
    </location>
</feature>
<dbReference type="GO" id="GO:0007166">
    <property type="term" value="P:cell surface receptor signaling pathway"/>
    <property type="evidence" value="ECO:0007669"/>
    <property type="project" value="InterPro"/>
</dbReference>
<feature type="transmembrane region" description="Helical" evidence="5">
    <location>
        <begin position="72"/>
        <end position="91"/>
    </location>
</feature>
<evidence type="ECO:0000313" key="7">
    <source>
        <dbReference type="EMBL" id="OLL24885.1"/>
    </source>
</evidence>
<dbReference type="GO" id="GO:0016020">
    <property type="term" value="C:membrane"/>
    <property type="evidence" value="ECO:0007669"/>
    <property type="project" value="UniProtKB-SubCell"/>
</dbReference>
<evidence type="ECO:0000256" key="2">
    <source>
        <dbReference type="ARBA" id="ARBA00022692"/>
    </source>
</evidence>
<dbReference type="OMA" id="LGPKFMW"/>
<sequence>MDSVRHLVGASFSNKTSQTTCNPPFLHYFSGAGSQGVGDVQSFCLADCCIPCPPQETFFGKTFNDGLHTVDWINMISLGLCILLLISFVVLPSSKTYRNHYLVGITLSFATLHATNSFVATNYKATVCSDTITMATQFTSSRCFIQGAMFIWGLLASIIWLGLRMIVLHLQIVYAYIAPAKAERFVVHFIGWGIPTIFTTVALAMGKVRFELGHVCGPTISDGLGLLWIPLMIFAAPPAMLHLWTLTKIATVMQVATRVEPMEMITDDKGNMSISSVPRYEYRKAGVRDIFLMQWRSIFITLFCMTVALYYGGSNVILFNQLNKTAENVPHIIAWLTCGQTNNYNFTNCTKLAKNILPIWRSLSADALRSVMGVVLFVVEARRSFWRAWSELVVMLYRKALGKSHAIDGWEHYYHFNNDPLSGGEGKDTVVDGMRIRTVLDENGRTTYEIFADEDLLGF</sequence>
<dbReference type="Gene3D" id="1.20.1070.10">
    <property type="entry name" value="Rhodopsin 7-helix transmembrane proteins"/>
    <property type="match status" value="1"/>
</dbReference>
<reference evidence="7 8" key="1">
    <citation type="submission" date="2016-04" db="EMBL/GenBank/DDBJ databases">
        <title>Evolutionary innovation and constraint leading to complex multicellularity in the Ascomycota.</title>
        <authorList>
            <person name="Cisse O."/>
            <person name="Nguyen A."/>
            <person name="Hewitt D.A."/>
            <person name="Jedd G."/>
            <person name="Stajich J.E."/>
        </authorList>
    </citation>
    <scope>NUCLEOTIDE SEQUENCE [LARGE SCALE GENOMIC DNA]</scope>
    <source>
        <strain evidence="7 8">DAH-3</strain>
    </source>
</reference>
<evidence type="ECO:0000259" key="6">
    <source>
        <dbReference type="PROSITE" id="PS50261"/>
    </source>
</evidence>
<dbReference type="GO" id="GO:0004888">
    <property type="term" value="F:transmembrane signaling receptor activity"/>
    <property type="evidence" value="ECO:0007669"/>
    <property type="project" value="InterPro"/>
</dbReference>
<protein>
    <recommendedName>
        <fullName evidence="6">G-protein coupled receptors family 2 profile 2 domain-containing protein</fullName>
    </recommendedName>
</protein>
<proteinExistence type="predicted"/>
<keyword evidence="8" id="KW-1185">Reference proteome</keyword>
<dbReference type="PANTHER" id="PTHR42058:SF1">
    <property type="entry name" value="G-PROTEIN COUPLED RECEPTORS FAMILY 2 PROFILE 2 DOMAIN-CONTAINING PROTEIN"/>
    <property type="match status" value="1"/>
</dbReference>
<dbReference type="PROSITE" id="PS50261">
    <property type="entry name" value="G_PROTEIN_RECEP_F2_4"/>
    <property type="match status" value="1"/>
</dbReference>
<feature type="transmembrane region" description="Helical" evidence="5">
    <location>
        <begin position="149"/>
        <end position="173"/>
    </location>
</feature>
<keyword evidence="2 5" id="KW-0812">Transmembrane</keyword>
<dbReference type="EMBL" id="LXFE01000587">
    <property type="protein sequence ID" value="OLL24885.1"/>
    <property type="molecule type" value="Genomic_DNA"/>
</dbReference>
<dbReference type="AlphaFoldDB" id="A0A1U7LQE6"/>
<evidence type="ECO:0000256" key="4">
    <source>
        <dbReference type="ARBA" id="ARBA00023136"/>
    </source>
</evidence>
<organism evidence="7 8">
    <name type="scientific">Neolecta irregularis (strain DAH-3)</name>
    <dbReference type="NCBI Taxonomy" id="1198029"/>
    <lineage>
        <taxon>Eukaryota</taxon>
        <taxon>Fungi</taxon>
        <taxon>Dikarya</taxon>
        <taxon>Ascomycota</taxon>
        <taxon>Taphrinomycotina</taxon>
        <taxon>Neolectales</taxon>
        <taxon>Neolectaceae</taxon>
        <taxon>Neolecta</taxon>
    </lineage>
</organism>
<dbReference type="InterPro" id="IPR017981">
    <property type="entry name" value="GPCR_2-like_7TM"/>
</dbReference>
<dbReference type="OrthoDB" id="26203at2759"/>
<feature type="transmembrane region" description="Helical" evidence="5">
    <location>
        <begin position="298"/>
        <end position="319"/>
    </location>
</feature>
<keyword evidence="3 5" id="KW-1133">Transmembrane helix</keyword>
<keyword evidence="4 5" id="KW-0472">Membrane</keyword>
<feature type="transmembrane region" description="Helical" evidence="5">
    <location>
        <begin position="225"/>
        <end position="244"/>
    </location>
</feature>
<evidence type="ECO:0000256" key="3">
    <source>
        <dbReference type="ARBA" id="ARBA00022989"/>
    </source>
</evidence>
<dbReference type="STRING" id="1198029.A0A1U7LQE6"/>
<name>A0A1U7LQE6_NEOID</name>
<comment type="caution">
    <text evidence="7">The sequence shown here is derived from an EMBL/GenBank/DDBJ whole genome shotgun (WGS) entry which is preliminary data.</text>
</comment>
<accession>A0A1U7LQE6</accession>
<evidence type="ECO:0000256" key="5">
    <source>
        <dbReference type="SAM" id="Phobius"/>
    </source>
</evidence>
<feature type="transmembrane region" description="Helical" evidence="5">
    <location>
        <begin position="185"/>
        <end position="205"/>
    </location>
</feature>
<feature type="transmembrane region" description="Helical" evidence="5">
    <location>
        <begin position="100"/>
        <end position="119"/>
    </location>
</feature>
<gene>
    <name evidence="7" type="ORF">NEOLI_002632</name>
</gene>
<evidence type="ECO:0000256" key="1">
    <source>
        <dbReference type="ARBA" id="ARBA00004141"/>
    </source>
</evidence>
<dbReference type="InterPro" id="IPR053247">
    <property type="entry name" value="GPCR_GPR1/git3-like"/>
</dbReference>